<keyword evidence="6 8" id="KW-0963">Cytoplasm</keyword>
<evidence type="ECO:0000313" key="12">
    <source>
        <dbReference type="Proteomes" id="UP000065807"/>
    </source>
</evidence>
<dbReference type="AlphaFoldDB" id="A0A0K2SPC3"/>
<proteinExistence type="inferred from homology"/>
<evidence type="ECO:0000256" key="9">
    <source>
        <dbReference type="PIRSR" id="PIRSR001549-1"/>
    </source>
</evidence>
<dbReference type="PANTHER" id="PTHR43707:SF1">
    <property type="entry name" value="HISTIDINE--TRNA LIGASE, MITOCHONDRIAL-RELATED"/>
    <property type="match status" value="1"/>
</dbReference>
<dbReference type="CDD" id="cd00773">
    <property type="entry name" value="HisRS-like_core"/>
    <property type="match status" value="1"/>
</dbReference>
<name>A0A0K2SPC3_LIMPI</name>
<feature type="binding site" evidence="9">
    <location>
        <position position="120"/>
    </location>
    <ligand>
        <name>L-histidine</name>
        <dbReference type="ChEBI" id="CHEBI:57595"/>
    </ligand>
</feature>
<dbReference type="SUPFAM" id="SSF55681">
    <property type="entry name" value="Class II aaRS and biotin synthetases"/>
    <property type="match status" value="1"/>
</dbReference>
<feature type="binding site" evidence="9">
    <location>
        <position position="134"/>
    </location>
    <ligand>
        <name>L-histidine</name>
        <dbReference type="ChEBI" id="CHEBI:57595"/>
    </ligand>
</feature>
<dbReference type="PIRSF" id="PIRSF001549">
    <property type="entry name" value="His-tRNA_synth"/>
    <property type="match status" value="1"/>
</dbReference>
<keyword evidence="12" id="KW-1185">Reference proteome</keyword>
<keyword evidence="8" id="KW-0028">Amino-acid biosynthesis</keyword>
<evidence type="ECO:0000256" key="4">
    <source>
        <dbReference type="ARBA" id="ARBA00011496"/>
    </source>
</evidence>
<dbReference type="KEGG" id="lpil:LIP_2825"/>
<sequence length="454" mass="50459">MGNEEKALNRPGTPRGVRDLLPGEVRRLSELEDRVAQVFACWGYDPVRTPSYEYEDVLLRAAPRDDLAAWHQRLFRFFDREGNALALRADMTTPIARLVAGRLRRAPLPLRLCYVEDVFRYEEPQAGRSREFRQAGIELLGSRFPEADAEVVALAVRLLETLGLQGFRLEVGHVDFVRGVLEGFALGPDQERGLREALRRRDYVAYRRQVAEAPLPAGARERLLALPTLRGGGDVLNEAAGLAATPRAEAALENLSEVWRLLDPHGVQGRVRLDLAMLRDMSYYTGMVLEGLVEDVGYLLVSGGRYDELVGRFGRTVPATGFALGLERLLLALERQGAWPAVAPPGPVLVTFDPVRREEALAVAARLREGGHAVEVEVARRTEAALRIYAGRRQARLWARLLDPHPGAVRLEHPDVQAPAAERFRGARVEVLPVEAWLARELGGPAEEVAARDR</sequence>
<feature type="binding site" evidence="9">
    <location>
        <position position="279"/>
    </location>
    <ligand>
        <name>L-histidine</name>
        <dbReference type="ChEBI" id="CHEBI:57595"/>
    </ligand>
</feature>
<dbReference type="InterPro" id="IPR004516">
    <property type="entry name" value="HisRS/HisZ"/>
</dbReference>
<comment type="subcellular location">
    <subcellularLocation>
        <location evidence="1 8">Cytoplasm</location>
    </subcellularLocation>
</comment>
<dbReference type="GO" id="GO:0005737">
    <property type="term" value="C:cytoplasm"/>
    <property type="evidence" value="ECO:0007669"/>
    <property type="project" value="UniProtKB-SubCell"/>
</dbReference>
<dbReference type="HAMAP" id="MF_00125">
    <property type="entry name" value="HisZ"/>
    <property type="match status" value="1"/>
</dbReference>
<comment type="similarity">
    <text evidence="3 8">Belongs to the class-II aminoacyl-tRNA synthetase family. HisZ subfamily.</text>
</comment>
<comment type="miscellaneous">
    <text evidence="8">This function is generally fulfilled by the C-terminal part of HisG, which is missing in some bacteria such as this one.</text>
</comment>
<dbReference type="GO" id="GO:0000105">
    <property type="term" value="P:L-histidine biosynthetic process"/>
    <property type="evidence" value="ECO:0007669"/>
    <property type="project" value="UniProtKB-UniRule"/>
</dbReference>
<comment type="pathway">
    <text evidence="2 8">Amino-acid biosynthesis; L-histidine biosynthesis; L-histidine from 5-phospho-alpha-D-ribose 1-diphosphate: step 1/9.</text>
</comment>
<evidence type="ECO:0000256" key="7">
    <source>
        <dbReference type="ARBA" id="ARBA00025246"/>
    </source>
</evidence>
<dbReference type="Pfam" id="PF13393">
    <property type="entry name" value="tRNA-synt_His"/>
    <property type="match status" value="1"/>
</dbReference>
<dbReference type="Gene3D" id="3.30.930.10">
    <property type="entry name" value="Bira Bifunctional Protein, Domain 2"/>
    <property type="match status" value="1"/>
</dbReference>
<dbReference type="RefSeq" id="WP_068139313.1">
    <property type="nucleotide sequence ID" value="NZ_AP014924.1"/>
</dbReference>
<keyword evidence="8" id="KW-0368">Histidine biosynthesis</keyword>
<dbReference type="STRING" id="1555112.LIP_2825"/>
<dbReference type="InterPro" id="IPR041715">
    <property type="entry name" value="HisRS-like_core"/>
</dbReference>
<dbReference type="InterPro" id="IPR006195">
    <property type="entry name" value="aa-tRNA-synth_II"/>
</dbReference>
<comment type="subunit">
    <text evidence="4 8">Heteromultimer composed of HisG and HisZ subunits.</text>
</comment>
<dbReference type="Proteomes" id="UP000065807">
    <property type="component" value="Chromosome"/>
</dbReference>
<organism evidence="11 12">
    <name type="scientific">Limnochorda pilosa</name>
    <dbReference type="NCBI Taxonomy" id="1555112"/>
    <lineage>
        <taxon>Bacteria</taxon>
        <taxon>Bacillati</taxon>
        <taxon>Bacillota</taxon>
        <taxon>Limnochordia</taxon>
        <taxon>Limnochordales</taxon>
        <taxon>Limnochordaceae</taxon>
        <taxon>Limnochorda</taxon>
    </lineage>
</organism>
<evidence type="ECO:0000313" key="11">
    <source>
        <dbReference type="EMBL" id="BAS28654.1"/>
    </source>
</evidence>
<evidence type="ECO:0000256" key="1">
    <source>
        <dbReference type="ARBA" id="ARBA00004496"/>
    </source>
</evidence>
<reference evidence="12" key="1">
    <citation type="submission" date="2015-07" db="EMBL/GenBank/DDBJ databases">
        <title>Complete genome sequence and phylogenetic analysis of Limnochorda pilosa.</title>
        <authorList>
            <person name="Watanabe M."/>
            <person name="Kojima H."/>
            <person name="Fukui M."/>
        </authorList>
    </citation>
    <scope>NUCLEOTIDE SEQUENCE [LARGE SCALE GENOMIC DNA]</scope>
    <source>
        <strain evidence="12">HC45</strain>
    </source>
</reference>
<dbReference type="PROSITE" id="PS50862">
    <property type="entry name" value="AA_TRNA_LIGASE_II"/>
    <property type="match status" value="1"/>
</dbReference>
<dbReference type="NCBIfam" id="TIGR00443">
    <property type="entry name" value="hisZ_biosyn_reg"/>
    <property type="match status" value="1"/>
</dbReference>
<evidence type="ECO:0000256" key="6">
    <source>
        <dbReference type="ARBA" id="ARBA00022490"/>
    </source>
</evidence>
<protein>
    <recommendedName>
        <fullName evidence="5 8">ATP phosphoribosyltransferase regulatory subunit</fullName>
    </recommendedName>
</protein>
<dbReference type="GO" id="GO:0140096">
    <property type="term" value="F:catalytic activity, acting on a protein"/>
    <property type="evidence" value="ECO:0007669"/>
    <property type="project" value="UniProtKB-ARBA"/>
</dbReference>
<dbReference type="OrthoDB" id="9800814at2"/>
<accession>A0A0K2SPC3</accession>
<comment type="function">
    <text evidence="7 8">Required for the first step of histidine biosynthesis. May allow the feedback regulation of ATP phosphoribosyltransferase activity by histidine.</text>
</comment>
<evidence type="ECO:0000256" key="2">
    <source>
        <dbReference type="ARBA" id="ARBA00004667"/>
    </source>
</evidence>
<feature type="domain" description="Aminoacyl-transfer RNA synthetases class-II family profile" evidence="10">
    <location>
        <begin position="15"/>
        <end position="344"/>
    </location>
</feature>
<dbReference type="EMBL" id="AP014924">
    <property type="protein sequence ID" value="BAS28654.1"/>
    <property type="molecule type" value="Genomic_DNA"/>
</dbReference>
<dbReference type="GO" id="GO:0006427">
    <property type="term" value="P:histidyl-tRNA aminoacylation"/>
    <property type="evidence" value="ECO:0007669"/>
    <property type="project" value="TreeGrafter"/>
</dbReference>
<dbReference type="UniPathway" id="UPA00031">
    <property type="reaction ID" value="UER00006"/>
</dbReference>
<dbReference type="PATRIC" id="fig|1555112.3.peg.2869"/>
<feature type="binding site" evidence="9">
    <location>
        <begin position="283"/>
        <end position="284"/>
    </location>
    <ligand>
        <name>L-histidine</name>
        <dbReference type="ChEBI" id="CHEBI:57595"/>
    </ligand>
</feature>
<evidence type="ECO:0000256" key="3">
    <source>
        <dbReference type="ARBA" id="ARBA00005539"/>
    </source>
</evidence>
<dbReference type="InterPro" id="IPR045864">
    <property type="entry name" value="aa-tRNA-synth_II/BPL/LPL"/>
</dbReference>
<evidence type="ECO:0000256" key="5">
    <source>
        <dbReference type="ARBA" id="ARBA00020397"/>
    </source>
</evidence>
<evidence type="ECO:0000259" key="10">
    <source>
        <dbReference type="PROSITE" id="PS50862"/>
    </source>
</evidence>
<dbReference type="GO" id="GO:0016740">
    <property type="term" value="F:transferase activity"/>
    <property type="evidence" value="ECO:0007669"/>
    <property type="project" value="UniProtKB-ARBA"/>
</dbReference>
<dbReference type="PANTHER" id="PTHR43707">
    <property type="entry name" value="HISTIDYL-TRNA SYNTHETASE"/>
    <property type="match status" value="1"/>
</dbReference>
<feature type="binding site" evidence="9">
    <location>
        <begin position="90"/>
        <end position="92"/>
    </location>
    <ligand>
        <name>L-histidine</name>
        <dbReference type="ChEBI" id="CHEBI:57595"/>
    </ligand>
</feature>
<dbReference type="InterPro" id="IPR004517">
    <property type="entry name" value="HisZ"/>
</dbReference>
<dbReference type="GO" id="GO:0004821">
    <property type="term" value="F:histidine-tRNA ligase activity"/>
    <property type="evidence" value="ECO:0007669"/>
    <property type="project" value="TreeGrafter"/>
</dbReference>
<gene>
    <name evidence="8" type="primary">hisZ</name>
    <name evidence="11" type="ORF">LIP_2825</name>
</gene>
<feature type="binding site" evidence="9">
    <location>
        <position position="138"/>
    </location>
    <ligand>
        <name>L-histidine</name>
        <dbReference type="ChEBI" id="CHEBI:57595"/>
    </ligand>
</feature>
<evidence type="ECO:0000256" key="8">
    <source>
        <dbReference type="HAMAP-Rule" id="MF_00125"/>
    </source>
</evidence>
<reference evidence="12" key="2">
    <citation type="journal article" date="2016" name="Int. J. Syst. Evol. Microbiol.">
        <title>Complete genome sequence and cell structure of Limnochorda pilosa, a Gram-negative spore-former within the phylum Firmicutes.</title>
        <authorList>
            <person name="Watanabe M."/>
            <person name="Kojima H."/>
            <person name="Fukui M."/>
        </authorList>
    </citation>
    <scope>NUCLEOTIDE SEQUENCE [LARGE SCALE GENOMIC DNA]</scope>
    <source>
        <strain evidence="12">HC45</strain>
    </source>
</reference>